<dbReference type="EMBL" id="JADJEV010000002">
    <property type="protein sequence ID" value="MBK6972466.1"/>
    <property type="molecule type" value="Genomic_DNA"/>
</dbReference>
<evidence type="ECO:0000313" key="1">
    <source>
        <dbReference type="EMBL" id="MBK6972026.1"/>
    </source>
</evidence>
<dbReference type="InterPro" id="IPR038573">
    <property type="entry name" value="BrnT_sf"/>
</dbReference>
<accession>A0A9D7HQ61</accession>
<dbReference type="Gene3D" id="3.10.450.530">
    <property type="entry name" value="Ribonuclease toxin, BrnT, of type II toxin-antitoxin system"/>
    <property type="match status" value="1"/>
</dbReference>
<dbReference type="EMBL" id="JADJEV010000001">
    <property type="protein sequence ID" value="MBK6972026.1"/>
    <property type="molecule type" value="Genomic_DNA"/>
</dbReference>
<proteinExistence type="predicted"/>
<dbReference type="InterPro" id="IPR007460">
    <property type="entry name" value="BrnT_toxin"/>
</dbReference>
<comment type="caution">
    <text evidence="1">The sequence shown here is derived from an EMBL/GenBank/DDBJ whole genome shotgun (WGS) entry which is preliminary data.</text>
</comment>
<evidence type="ECO:0000313" key="3">
    <source>
        <dbReference type="Proteomes" id="UP000807785"/>
    </source>
</evidence>
<reference evidence="1" key="1">
    <citation type="submission" date="2020-10" db="EMBL/GenBank/DDBJ databases">
        <title>Connecting structure to function with the recovery of over 1000 high-quality activated sludge metagenome-assembled genomes encoding full-length rRNA genes using long-read sequencing.</title>
        <authorList>
            <person name="Singleton C.M."/>
            <person name="Petriglieri F."/>
            <person name="Kristensen J.M."/>
            <person name="Kirkegaard R.H."/>
            <person name="Michaelsen T.Y."/>
            <person name="Andersen M.H."/>
            <person name="Karst S.M."/>
            <person name="Dueholm M.S."/>
            <person name="Nielsen P.H."/>
            <person name="Albertsen M."/>
        </authorList>
    </citation>
    <scope>NUCLEOTIDE SEQUENCE</scope>
    <source>
        <strain evidence="1">Bjer_18-Q3-R1-45_BAT3C.347</strain>
    </source>
</reference>
<name>A0A9D7HQ61_9PROT</name>
<protein>
    <submittedName>
        <fullName evidence="1">BrnT family toxin</fullName>
    </submittedName>
</protein>
<gene>
    <name evidence="1" type="ORF">IPH26_03345</name>
    <name evidence="2" type="ORF">IPH26_05740</name>
</gene>
<dbReference type="Proteomes" id="UP000807785">
    <property type="component" value="Unassembled WGS sequence"/>
</dbReference>
<organism evidence="1 3">
    <name type="scientific">Candidatus Methylophosphatis roskildensis</name>
    <dbReference type="NCBI Taxonomy" id="2899263"/>
    <lineage>
        <taxon>Bacteria</taxon>
        <taxon>Pseudomonadati</taxon>
        <taxon>Pseudomonadota</taxon>
        <taxon>Betaproteobacteria</taxon>
        <taxon>Nitrosomonadales</taxon>
        <taxon>Sterolibacteriaceae</taxon>
        <taxon>Candidatus Methylophosphatis</taxon>
    </lineage>
</organism>
<evidence type="ECO:0000313" key="2">
    <source>
        <dbReference type="EMBL" id="MBK6972466.1"/>
    </source>
</evidence>
<dbReference type="AlphaFoldDB" id="A0A9D7HQ61"/>
<sequence>MRFSWDERKAAANLSKHGISFPEAVTVFGDQLAQTIPDPDHSHAERRFLTVGLSSSDRQMVVAHTEDDDEVRVISARPATKHERRDYES</sequence>
<dbReference type="Pfam" id="PF04365">
    <property type="entry name" value="BrnT_toxin"/>
    <property type="match status" value="1"/>
</dbReference>